<keyword evidence="2" id="KW-0732">Signal</keyword>
<evidence type="ECO:0000259" key="4">
    <source>
        <dbReference type="Pfam" id="PF11797"/>
    </source>
</evidence>
<dbReference type="Proteomes" id="UP000321296">
    <property type="component" value="Chromosome"/>
</dbReference>
<dbReference type="KEGG" id="lpse:FGL85_10785"/>
<dbReference type="Gene3D" id="2.60.40.1710">
    <property type="entry name" value="Subtilisin-like superfamily"/>
    <property type="match status" value="1"/>
</dbReference>
<feature type="transmembrane region" description="Helical" evidence="1">
    <location>
        <begin position="316"/>
        <end position="337"/>
    </location>
</feature>
<keyword evidence="1" id="KW-0812">Transmembrane</keyword>
<keyword evidence="1" id="KW-1133">Transmembrane helix</keyword>
<dbReference type="Pfam" id="PF06030">
    <property type="entry name" value="WxLIP_PGBD"/>
    <property type="match status" value="1"/>
</dbReference>
<keyword evidence="1" id="KW-0472">Membrane</keyword>
<dbReference type="InterPro" id="IPR021759">
    <property type="entry name" value="WxLIP_HBD"/>
</dbReference>
<reference evidence="5 6" key="1">
    <citation type="submission" date="2019-06" db="EMBL/GenBank/DDBJ databases">
        <title>Genome analyses of bacteria isolated from kimchi.</title>
        <authorList>
            <person name="Lee S."/>
            <person name="Ahn S."/>
            <person name="Roh S."/>
        </authorList>
    </citation>
    <scope>NUCLEOTIDE SEQUENCE [LARGE SCALE GENOMIC DNA]</scope>
    <source>
        <strain evidence="5 6">CBA3630</strain>
    </source>
</reference>
<dbReference type="InterPro" id="IPR010317">
    <property type="entry name" value="WxLIP_PGBD"/>
</dbReference>
<feature type="domain" description="WxL Interacting Protein host binding" evidence="4">
    <location>
        <begin position="171"/>
        <end position="301"/>
    </location>
</feature>
<gene>
    <name evidence="5" type="ORF">FGL85_10785</name>
</gene>
<evidence type="ECO:0000259" key="3">
    <source>
        <dbReference type="Pfam" id="PF06030"/>
    </source>
</evidence>
<name>A0A5B8T7D9_LEUPS</name>
<accession>A0A5B8T7D9</accession>
<dbReference type="Pfam" id="PF11797">
    <property type="entry name" value="WxLIP_HBD"/>
    <property type="match status" value="1"/>
</dbReference>
<sequence>MTCFSFHKRKRSYMIKKIIAVLAATLFCAVSHPVFAADVAEQSGFSIISQPNELQASNQSYYDLKMQPGQTTTLTLGVKNMSNVSSTYEIAVNPAQTSDNVIIDYSSAGNGKGVGATPNLQIKSMTKLSTTQITVPANASKQFSVTLTMPDKTFDGIVAGAVRVERLTKNEKNGITNKFAYVKGIVVRQNDNAVDPALQINKIKVGQYHYLPGVIVTMANPTNINISKLKIDAKAVNDKTGETLNTKTVASGSVAPNSEFNYVIRYSKTIPAGKYHFVGTATDQKGHHWEWREPFTVKKAEKVANQPISVRGSFEWGWLLIVILLLIILALIWWIILMKRKKDHDDEE</sequence>
<feature type="chain" id="PRO_5022713591" evidence="2">
    <location>
        <begin position="37"/>
        <end position="348"/>
    </location>
</feature>
<proteinExistence type="predicted"/>
<protein>
    <submittedName>
        <fullName evidence="5">DUF916 and DUF3324 domain-containing protein</fullName>
    </submittedName>
</protein>
<organism evidence="5 6">
    <name type="scientific">Leuconostoc pseudomesenteroides</name>
    <dbReference type="NCBI Taxonomy" id="33968"/>
    <lineage>
        <taxon>Bacteria</taxon>
        <taxon>Bacillati</taxon>
        <taxon>Bacillota</taxon>
        <taxon>Bacilli</taxon>
        <taxon>Lactobacillales</taxon>
        <taxon>Lactobacillaceae</taxon>
        <taxon>Leuconostoc</taxon>
    </lineage>
</organism>
<dbReference type="EMBL" id="CP042383">
    <property type="protein sequence ID" value="QEA42960.1"/>
    <property type="molecule type" value="Genomic_DNA"/>
</dbReference>
<evidence type="ECO:0000313" key="6">
    <source>
        <dbReference type="Proteomes" id="UP000321296"/>
    </source>
</evidence>
<feature type="signal peptide" evidence="2">
    <location>
        <begin position="1"/>
        <end position="36"/>
    </location>
</feature>
<dbReference type="AlphaFoldDB" id="A0A5B8T7D9"/>
<feature type="domain" description="WxL Interacting Protein peptidoglycan binding" evidence="3">
    <location>
        <begin position="50"/>
        <end position="165"/>
    </location>
</feature>
<evidence type="ECO:0000256" key="2">
    <source>
        <dbReference type="SAM" id="SignalP"/>
    </source>
</evidence>
<evidence type="ECO:0000256" key="1">
    <source>
        <dbReference type="SAM" id="Phobius"/>
    </source>
</evidence>
<evidence type="ECO:0000313" key="5">
    <source>
        <dbReference type="EMBL" id="QEA42960.1"/>
    </source>
</evidence>